<dbReference type="InterPro" id="IPR023187">
    <property type="entry name" value="Tscrpt_reg_MarR-type_CS"/>
</dbReference>
<dbReference type="Proteomes" id="UP000306985">
    <property type="component" value="Unassembled WGS sequence"/>
</dbReference>
<evidence type="ECO:0000313" key="6">
    <source>
        <dbReference type="Proteomes" id="UP000306985"/>
    </source>
</evidence>
<dbReference type="Pfam" id="PF12802">
    <property type="entry name" value="MarR_2"/>
    <property type="match status" value="1"/>
</dbReference>
<dbReference type="GO" id="GO:0006950">
    <property type="term" value="P:response to stress"/>
    <property type="evidence" value="ECO:0007669"/>
    <property type="project" value="TreeGrafter"/>
</dbReference>
<evidence type="ECO:0000313" key="5">
    <source>
        <dbReference type="EMBL" id="TKV62122.1"/>
    </source>
</evidence>
<evidence type="ECO:0000256" key="2">
    <source>
        <dbReference type="ARBA" id="ARBA00023125"/>
    </source>
</evidence>
<dbReference type="SUPFAM" id="SSF46785">
    <property type="entry name" value="Winged helix' DNA-binding domain"/>
    <property type="match status" value="1"/>
</dbReference>
<dbReference type="InterPro" id="IPR000835">
    <property type="entry name" value="HTH_MarR-typ"/>
</dbReference>
<sequence>MQIAHRIRRSASAGLAPLQMTPAQSRALRVVARAEAPIRMGEIAARLDVVPRSATGLVEALESAGLVERTVDPANRRSVLVSLSEQGTSILREMTQARAATAEVVFGVLDPGERTQLAALLHRVVAVSDEEPAGSER</sequence>
<reference evidence="5 6" key="1">
    <citation type="submission" date="2019-05" db="EMBL/GenBank/DDBJ databases">
        <title>Nakamurella sp. N5BH11, whole genome shotgun sequence.</title>
        <authorList>
            <person name="Tuo L."/>
        </authorList>
    </citation>
    <scope>NUCLEOTIDE SEQUENCE [LARGE SCALE GENOMIC DNA]</scope>
    <source>
        <strain evidence="5 6">N5BH11</strain>
    </source>
</reference>
<evidence type="ECO:0000256" key="3">
    <source>
        <dbReference type="ARBA" id="ARBA00023163"/>
    </source>
</evidence>
<protein>
    <submittedName>
        <fullName evidence="5">MarR family transcriptional regulator</fullName>
    </submittedName>
</protein>
<dbReference type="SMART" id="SM00347">
    <property type="entry name" value="HTH_MARR"/>
    <property type="match status" value="1"/>
</dbReference>
<dbReference type="InterPro" id="IPR039422">
    <property type="entry name" value="MarR/SlyA-like"/>
</dbReference>
<gene>
    <name evidence="5" type="ORF">FDO65_03470</name>
</gene>
<evidence type="ECO:0000259" key="4">
    <source>
        <dbReference type="PROSITE" id="PS50995"/>
    </source>
</evidence>
<accession>A0A4U6QPX1</accession>
<keyword evidence="3" id="KW-0804">Transcription</keyword>
<feature type="domain" description="HTH marR-type" evidence="4">
    <location>
        <begin position="1"/>
        <end position="126"/>
    </location>
</feature>
<dbReference type="PROSITE" id="PS01117">
    <property type="entry name" value="HTH_MARR_1"/>
    <property type="match status" value="1"/>
</dbReference>
<dbReference type="EMBL" id="SZZH01000001">
    <property type="protein sequence ID" value="TKV62122.1"/>
    <property type="molecule type" value="Genomic_DNA"/>
</dbReference>
<dbReference type="InterPro" id="IPR036388">
    <property type="entry name" value="WH-like_DNA-bd_sf"/>
</dbReference>
<dbReference type="AlphaFoldDB" id="A0A4U6QPX1"/>
<comment type="caution">
    <text evidence="5">The sequence shown here is derived from an EMBL/GenBank/DDBJ whole genome shotgun (WGS) entry which is preliminary data.</text>
</comment>
<name>A0A4U6QPX1_9ACTN</name>
<evidence type="ECO:0000256" key="1">
    <source>
        <dbReference type="ARBA" id="ARBA00023015"/>
    </source>
</evidence>
<dbReference type="GO" id="GO:0003700">
    <property type="term" value="F:DNA-binding transcription factor activity"/>
    <property type="evidence" value="ECO:0007669"/>
    <property type="project" value="InterPro"/>
</dbReference>
<keyword evidence="1" id="KW-0805">Transcription regulation</keyword>
<dbReference type="PANTHER" id="PTHR33164:SF103">
    <property type="entry name" value="REGULATORY PROTEIN MARR"/>
    <property type="match status" value="1"/>
</dbReference>
<keyword evidence="2" id="KW-0238">DNA-binding</keyword>
<proteinExistence type="predicted"/>
<organism evidence="5 6">
    <name type="scientific">Nakamurella flava</name>
    <dbReference type="NCBI Taxonomy" id="2576308"/>
    <lineage>
        <taxon>Bacteria</taxon>
        <taxon>Bacillati</taxon>
        <taxon>Actinomycetota</taxon>
        <taxon>Actinomycetes</taxon>
        <taxon>Nakamurellales</taxon>
        <taxon>Nakamurellaceae</taxon>
        <taxon>Nakamurella</taxon>
    </lineage>
</organism>
<keyword evidence="6" id="KW-1185">Reference proteome</keyword>
<dbReference type="OrthoDB" id="3216907at2"/>
<dbReference type="PANTHER" id="PTHR33164">
    <property type="entry name" value="TRANSCRIPTIONAL REGULATOR, MARR FAMILY"/>
    <property type="match status" value="1"/>
</dbReference>
<dbReference type="GO" id="GO:0003677">
    <property type="term" value="F:DNA binding"/>
    <property type="evidence" value="ECO:0007669"/>
    <property type="project" value="UniProtKB-KW"/>
</dbReference>
<dbReference type="PRINTS" id="PR00598">
    <property type="entry name" value="HTHMARR"/>
</dbReference>
<dbReference type="PROSITE" id="PS50995">
    <property type="entry name" value="HTH_MARR_2"/>
    <property type="match status" value="1"/>
</dbReference>
<dbReference type="Gene3D" id="1.10.10.10">
    <property type="entry name" value="Winged helix-like DNA-binding domain superfamily/Winged helix DNA-binding domain"/>
    <property type="match status" value="1"/>
</dbReference>
<dbReference type="InterPro" id="IPR036390">
    <property type="entry name" value="WH_DNA-bd_sf"/>
</dbReference>